<keyword evidence="2" id="KW-1185">Reference proteome</keyword>
<evidence type="ECO:0000313" key="1">
    <source>
        <dbReference type="EMBL" id="KGX91867.1"/>
    </source>
</evidence>
<dbReference type="Proteomes" id="UP000030403">
    <property type="component" value="Unassembled WGS sequence"/>
</dbReference>
<protein>
    <recommendedName>
        <fullName evidence="3">DUF885 domain-containing protein</fullName>
    </recommendedName>
</protein>
<name>A0A0A5I7P9_9BACI</name>
<evidence type="ECO:0008006" key="3">
    <source>
        <dbReference type="Google" id="ProtNLM"/>
    </source>
</evidence>
<proteinExistence type="predicted"/>
<sequence length="401" mass="46159">MKNTSEISVSTLDMKLSQEYVQVVLGMDQYYRETKKKTGEAALDKEGLVPINLTDELPRKYASWNEVIEELMILRSKYLRVENEVRVNYMQQQIGSLIFLAKWCKGGAEQPFRELVRGVLYVNENPLGRNEREALHVKLDHLLTKKGFTGSLFNKVSKWEEEQHVPAREMSGVLEDLLAKAKDQVVSKMFKAVEDVQVTPKVVYGVPYSAYCDYVNQSMYINGDLPYTLPALKHLVTHESFPGHTTHMKIRELMTNSGQSPLDAGLVITNTASSSVFEGIGDNGALFIDWVDSIDDEIYFIYQRIRSISGLNAAHMLHAEKKSEEEVREFLKTFAFGNDNWIDSRLRFFNHPLRAPFIYGYWRGNEAVNQVFNRVSSDRKQAFYNYLYQNMHSADTIKQFI</sequence>
<organism evidence="1 2">
    <name type="scientific">Pontibacillus marinus BH030004 = DSM 16465</name>
    <dbReference type="NCBI Taxonomy" id="1385511"/>
    <lineage>
        <taxon>Bacteria</taxon>
        <taxon>Bacillati</taxon>
        <taxon>Bacillota</taxon>
        <taxon>Bacilli</taxon>
        <taxon>Bacillales</taxon>
        <taxon>Bacillaceae</taxon>
        <taxon>Pontibacillus</taxon>
    </lineage>
</organism>
<comment type="caution">
    <text evidence="1">The sequence shown here is derived from an EMBL/GenBank/DDBJ whole genome shotgun (WGS) entry which is preliminary data.</text>
</comment>
<dbReference type="STRING" id="1385511.GCA_000425225_00202"/>
<dbReference type="AlphaFoldDB" id="A0A0A5I7P9"/>
<dbReference type="RefSeq" id="WP_027445277.1">
    <property type="nucleotide sequence ID" value="NZ_AULJ01000001.1"/>
</dbReference>
<dbReference type="OrthoDB" id="140419at2"/>
<gene>
    <name evidence="1" type="ORF">N783_00265</name>
</gene>
<reference evidence="1 2" key="1">
    <citation type="submission" date="2013-08" db="EMBL/GenBank/DDBJ databases">
        <authorList>
            <person name="Huang J."/>
            <person name="Wang G."/>
        </authorList>
    </citation>
    <scope>NUCLEOTIDE SEQUENCE [LARGE SCALE GENOMIC DNA]</scope>
    <source>
        <strain evidence="1 2">BH030004</strain>
    </source>
</reference>
<accession>A0A0A5I7P9</accession>
<dbReference type="EMBL" id="AVPF01000001">
    <property type="protein sequence ID" value="KGX91867.1"/>
    <property type="molecule type" value="Genomic_DNA"/>
</dbReference>
<evidence type="ECO:0000313" key="2">
    <source>
        <dbReference type="Proteomes" id="UP000030403"/>
    </source>
</evidence>
<dbReference type="eggNOG" id="COG4805">
    <property type="taxonomic scope" value="Bacteria"/>
</dbReference>